<accession>A0A1A9I7A5</accession>
<evidence type="ECO:0000256" key="3">
    <source>
        <dbReference type="ARBA" id="ARBA00022729"/>
    </source>
</evidence>
<dbReference type="Proteomes" id="UP000077667">
    <property type="component" value="Chromosome"/>
</dbReference>
<evidence type="ECO:0000259" key="6">
    <source>
        <dbReference type="Pfam" id="PF07980"/>
    </source>
</evidence>
<keyword evidence="4" id="KW-0472">Membrane</keyword>
<dbReference type="SUPFAM" id="SSF48452">
    <property type="entry name" value="TPR-like"/>
    <property type="match status" value="1"/>
</dbReference>
<keyword evidence="3" id="KW-0732">Signal</keyword>
<evidence type="ECO:0000256" key="2">
    <source>
        <dbReference type="ARBA" id="ARBA00006275"/>
    </source>
</evidence>
<keyword evidence="9" id="KW-1185">Reference proteome</keyword>
<evidence type="ECO:0000313" key="9">
    <source>
        <dbReference type="Proteomes" id="UP000077667"/>
    </source>
</evidence>
<reference evidence="8 9" key="1">
    <citation type="submission" date="2016-05" db="EMBL/GenBank/DDBJ databases">
        <title>Niabella ginsenosidivorans BS26 whole genome sequencing.</title>
        <authorList>
            <person name="Im W.T."/>
            <person name="Siddiqi M.Z."/>
        </authorList>
    </citation>
    <scope>NUCLEOTIDE SEQUENCE [LARGE SCALE GENOMIC DNA]</scope>
    <source>
        <strain evidence="8 9">BS26</strain>
    </source>
</reference>
<dbReference type="AlphaFoldDB" id="A0A1A9I7A5"/>
<feature type="domain" description="RagB/SusD" evidence="6">
    <location>
        <begin position="307"/>
        <end position="616"/>
    </location>
</feature>
<name>A0A1A9I7A5_9BACT</name>
<dbReference type="EMBL" id="CP015772">
    <property type="protein sequence ID" value="ANH83558.1"/>
    <property type="molecule type" value="Genomic_DNA"/>
</dbReference>
<dbReference type="PROSITE" id="PS51257">
    <property type="entry name" value="PROKAR_LIPOPROTEIN"/>
    <property type="match status" value="1"/>
</dbReference>
<sequence length="616" mass="67879">MKNLNRPFIIAILFATVAGCVKNLDLTPQGQLTTANPLGSVPELQKYMNQFYEGTFEVQPGGLAGTGIAYDDQNSDNLVAAAPPALINGTRALSDAAALSEYTKIRGVNFVFENIGNCKGTQADINHYLGEAYFFRAYYYFSMLRKYGGVTWVNEVLPPDNEVMKKARGPRTLITDSILSDLDRAALLLKTQSTNGTMRIHKDYALAFKSRVALFEGTWEKYHKAKGTPFFTAGISDAKITNYLEQARDAAKAVISSSRWSIFNTGQPLSDYQTMFITQDLTANKEVLFYKKYDITVTPSVGHSITRYLNTGGGNIGLSLSLVDDYLTRDGNIFSGAARENAQKVYGAELDPAIRDPRLSQTVARPGTRLRPLTAANIYMPPFSPVITQTSPSVLWANPSGFSMLKYVEVDCPIPTVDGEFMSQAPAIQMRYAEVLLNYAEALAELQGANAQQEIATVLQPLRARAGMPAIDFSREYNTDPAYPFSKLSATIQVVRRERRIEFAAEGMRMFDIFRWAAADDLLAGKRPLGTLFIGSNMAAANVKGGYFGGNLVYDQSTGNNLYLTGSPGEAKRYMDPYRNVCPNGLGFKSSRDYLSPINQDQLSLTGGKWEQNPGW</sequence>
<dbReference type="Gene3D" id="1.25.40.390">
    <property type="match status" value="1"/>
</dbReference>
<evidence type="ECO:0000256" key="4">
    <source>
        <dbReference type="ARBA" id="ARBA00023136"/>
    </source>
</evidence>
<dbReference type="InterPro" id="IPR033985">
    <property type="entry name" value="SusD-like_N"/>
</dbReference>
<dbReference type="InterPro" id="IPR011990">
    <property type="entry name" value="TPR-like_helical_dom_sf"/>
</dbReference>
<comment type="similarity">
    <text evidence="2">Belongs to the SusD family.</text>
</comment>
<feature type="domain" description="SusD-like N-terminal" evidence="7">
    <location>
        <begin position="100"/>
        <end position="214"/>
    </location>
</feature>
<comment type="subcellular location">
    <subcellularLocation>
        <location evidence="1">Cell outer membrane</location>
    </subcellularLocation>
</comment>
<evidence type="ECO:0000313" key="8">
    <source>
        <dbReference type="EMBL" id="ANH83558.1"/>
    </source>
</evidence>
<dbReference type="Pfam" id="PF07980">
    <property type="entry name" value="SusD_RagB"/>
    <property type="match status" value="1"/>
</dbReference>
<dbReference type="STRING" id="1176587.A8C56_23595"/>
<dbReference type="RefSeq" id="WP_067761231.1">
    <property type="nucleotide sequence ID" value="NZ_CP015772.1"/>
</dbReference>
<evidence type="ECO:0000259" key="7">
    <source>
        <dbReference type="Pfam" id="PF14322"/>
    </source>
</evidence>
<gene>
    <name evidence="8" type="ORF">A8C56_23595</name>
</gene>
<evidence type="ECO:0000256" key="5">
    <source>
        <dbReference type="ARBA" id="ARBA00023237"/>
    </source>
</evidence>
<dbReference type="KEGG" id="nia:A8C56_23595"/>
<keyword evidence="5" id="KW-0998">Cell outer membrane</keyword>
<proteinExistence type="inferred from homology"/>
<dbReference type="OrthoDB" id="5694214at2"/>
<evidence type="ECO:0000256" key="1">
    <source>
        <dbReference type="ARBA" id="ARBA00004442"/>
    </source>
</evidence>
<dbReference type="Pfam" id="PF14322">
    <property type="entry name" value="SusD-like_3"/>
    <property type="match status" value="1"/>
</dbReference>
<dbReference type="InterPro" id="IPR012944">
    <property type="entry name" value="SusD_RagB_dom"/>
</dbReference>
<organism evidence="8 9">
    <name type="scientific">Niabella ginsenosidivorans</name>
    <dbReference type="NCBI Taxonomy" id="1176587"/>
    <lineage>
        <taxon>Bacteria</taxon>
        <taxon>Pseudomonadati</taxon>
        <taxon>Bacteroidota</taxon>
        <taxon>Chitinophagia</taxon>
        <taxon>Chitinophagales</taxon>
        <taxon>Chitinophagaceae</taxon>
        <taxon>Niabella</taxon>
    </lineage>
</organism>
<dbReference type="GO" id="GO:0009279">
    <property type="term" value="C:cell outer membrane"/>
    <property type="evidence" value="ECO:0007669"/>
    <property type="project" value="UniProtKB-SubCell"/>
</dbReference>
<evidence type="ECO:0008006" key="10">
    <source>
        <dbReference type="Google" id="ProtNLM"/>
    </source>
</evidence>
<protein>
    <recommendedName>
        <fullName evidence="10">Carbohydrate-binding protein SusD</fullName>
    </recommendedName>
</protein>